<accession>A0A3B5AWM0</accession>
<sequence>YCDDSGLPESIRMCDFGFAKQLRAENGLLMTPCYTATFMAPEVHQQSQSSQKALNISPTLPGIMKQQSVPTKCVFLCRF</sequence>
<dbReference type="Pfam" id="PF00069">
    <property type="entry name" value="Pkinase"/>
    <property type="match status" value="1"/>
</dbReference>
<proteinExistence type="predicted"/>
<dbReference type="InterPro" id="IPR000719">
    <property type="entry name" value="Prot_kinase_dom"/>
</dbReference>
<name>A0A3B5AWM0_9TELE</name>
<dbReference type="STRING" id="144197.ENSSPAP00000025335"/>
<protein>
    <recommendedName>
        <fullName evidence="1">Protein kinase domain-containing protein</fullName>
    </recommendedName>
</protein>
<evidence type="ECO:0000313" key="2">
    <source>
        <dbReference type="Ensembl" id="ENSSPAP00000025335.1"/>
    </source>
</evidence>
<reference evidence="2" key="1">
    <citation type="submission" date="2023-09" db="UniProtKB">
        <authorList>
            <consortium name="Ensembl"/>
        </authorList>
    </citation>
    <scope>IDENTIFICATION</scope>
</reference>
<dbReference type="InterPro" id="IPR011009">
    <property type="entry name" value="Kinase-like_dom_sf"/>
</dbReference>
<dbReference type="Ensembl" id="ENSSPAT00000025752.1">
    <property type="protein sequence ID" value="ENSSPAP00000025335.1"/>
    <property type="gene ID" value="ENSSPAG00000019158.1"/>
</dbReference>
<dbReference type="GO" id="GO:0004672">
    <property type="term" value="F:protein kinase activity"/>
    <property type="evidence" value="ECO:0007669"/>
    <property type="project" value="InterPro"/>
</dbReference>
<dbReference type="GO" id="GO:0005524">
    <property type="term" value="F:ATP binding"/>
    <property type="evidence" value="ECO:0007669"/>
    <property type="project" value="InterPro"/>
</dbReference>
<dbReference type="Gene3D" id="1.10.510.10">
    <property type="entry name" value="Transferase(Phosphotransferase) domain 1"/>
    <property type="match status" value="1"/>
</dbReference>
<dbReference type="AlphaFoldDB" id="A0A3B5AWM0"/>
<organism evidence="2">
    <name type="scientific">Stegastes partitus</name>
    <name type="common">bicolor damselfish</name>
    <dbReference type="NCBI Taxonomy" id="144197"/>
    <lineage>
        <taxon>Eukaryota</taxon>
        <taxon>Metazoa</taxon>
        <taxon>Chordata</taxon>
        <taxon>Craniata</taxon>
        <taxon>Vertebrata</taxon>
        <taxon>Euteleostomi</taxon>
        <taxon>Actinopterygii</taxon>
        <taxon>Neopterygii</taxon>
        <taxon>Teleostei</taxon>
        <taxon>Neoteleostei</taxon>
        <taxon>Acanthomorphata</taxon>
        <taxon>Ovalentaria</taxon>
        <taxon>Pomacentridae</taxon>
        <taxon>Stegastes</taxon>
    </lineage>
</organism>
<dbReference type="SUPFAM" id="SSF56112">
    <property type="entry name" value="Protein kinase-like (PK-like)"/>
    <property type="match status" value="1"/>
</dbReference>
<evidence type="ECO:0000259" key="1">
    <source>
        <dbReference type="Pfam" id="PF00069"/>
    </source>
</evidence>
<dbReference type="GeneTree" id="ENSGT00940000159956"/>
<feature type="domain" description="Protein kinase" evidence="1">
    <location>
        <begin position="10"/>
        <end position="52"/>
    </location>
</feature>